<gene>
    <name evidence="3" type="ORF">BKA67DRAFT_642004</name>
</gene>
<keyword evidence="4" id="KW-1185">Reference proteome</keyword>
<evidence type="ECO:0000259" key="2">
    <source>
        <dbReference type="Pfam" id="PF25484"/>
    </source>
</evidence>
<accession>A0A9P8UX76</accession>
<feature type="domain" description="DUF7907" evidence="2">
    <location>
        <begin position="34"/>
        <end position="208"/>
    </location>
</feature>
<dbReference type="InterPro" id="IPR057229">
    <property type="entry name" value="DUF7907"/>
</dbReference>
<protein>
    <recommendedName>
        <fullName evidence="2">DUF7907 domain-containing protein</fullName>
    </recommendedName>
</protein>
<dbReference type="Pfam" id="PF25484">
    <property type="entry name" value="DUF7907"/>
    <property type="match status" value="1"/>
</dbReference>
<keyword evidence="1" id="KW-0732">Signal</keyword>
<dbReference type="AlphaFoldDB" id="A0A9P8UX76"/>
<comment type="caution">
    <text evidence="3">The sequence shown here is derived from an EMBL/GenBank/DDBJ whole genome shotgun (WGS) entry which is preliminary data.</text>
</comment>
<evidence type="ECO:0000313" key="3">
    <source>
        <dbReference type="EMBL" id="KAH6660984.1"/>
    </source>
</evidence>
<dbReference type="EMBL" id="JAGPXC010000001">
    <property type="protein sequence ID" value="KAH6660984.1"/>
    <property type="molecule type" value="Genomic_DNA"/>
</dbReference>
<dbReference type="RefSeq" id="XP_045965115.1">
    <property type="nucleotide sequence ID" value="XM_046105790.1"/>
</dbReference>
<sequence length="244" mass="26082">MLNALISLAFAGLSCAAPLNARQVVPHYPPTQLSTGFRLIANVTDPSKDFNPPVNNWVFNGIHTGAGSNDAVLLPDGTDSGRIFYVNGTAEEVFYGQGSTLTDGGSPPFPFGIYVASEDQTDADGFHDVSVNVGSGNKGVQLTRFPVVYPTLKGVGQGTYVACDQKVPYYNANYITVRWTYDTVDPETFLNVHQIPEGCVAINLVPECATLNDLPEGSLSSHEFASSSVCYGDVSAIDWTQYGP</sequence>
<reference evidence="3" key="1">
    <citation type="journal article" date="2021" name="Nat. Commun.">
        <title>Genetic determinants of endophytism in the Arabidopsis root mycobiome.</title>
        <authorList>
            <person name="Mesny F."/>
            <person name="Miyauchi S."/>
            <person name="Thiergart T."/>
            <person name="Pickel B."/>
            <person name="Atanasova L."/>
            <person name="Karlsson M."/>
            <person name="Huettel B."/>
            <person name="Barry K.W."/>
            <person name="Haridas S."/>
            <person name="Chen C."/>
            <person name="Bauer D."/>
            <person name="Andreopoulos W."/>
            <person name="Pangilinan J."/>
            <person name="LaButti K."/>
            <person name="Riley R."/>
            <person name="Lipzen A."/>
            <person name="Clum A."/>
            <person name="Drula E."/>
            <person name="Henrissat B."/>
            <person name="Kohler A."/>
            <person name="Grigoriev I.V."/>
            <person name="Martin F.M."/>
            <person name="Hacquard S."/>
        </authorList>
    </citation>
    <scope>NUCLEOTIDE SEQUENCE</scope>
    <source>
        <strain evidence="3">MPI-SDFR-AT-0073</strain>
    </source>
</reference>
<feature type="chain" id="PRO_5040127183" description="DUF7907 domain-containing protein" evidence="1">
    <location>
        <begin position="17"/>
        <end position="244"/>
    </location>
</feature>
<evidence type="ECO:0000256" key="1">
    <source>
        <dbReference type="SAM" id="SignalP"/>
    </source>
</evidence>
<name>A0A9P8UX76_9PEZI</name>
<dbReference type="OrthoDB" id="3518533at2759"/>
<proteinExistence type="predicted"/>
<organism evidence="3 4">
    <name type="scientific">Truncatella angustata</name>
    <dbReference type="NCBI Taxonomy" id="152316"/>
    <lineage>
        <taxon>Eukaryota</taxon>
        <taxon>Fungi</taxon>
        <taxon>Dikarya</taxon>
        <taxon>Ascomycota</taxon>
        <taxon>Pezizomycotina</taxon>
        <taxon>Sordariomycetes</taxon>
        <taxon>Xylariomycetidae</taxon>
        <taxon>Amphisphaeriales</taxon>
        <taxon>Sporocadaceae</taxon>
        <taxon>Truncatella</taxon>
    </lineage>
</organism>
<dbReference type="GeneID" id="70134681"/>
<dbReference type="Proteomes" id="UP000758603">
    <property type="component" value="Unassembled WGS sequence"/>
</dbReference>
<evidence type="ECO:0000313" key="4">
    <source>
        <dbReference type="Proteomes" id="UP000758603"/>
    </source>
</evidence>
<feature type="signal peptide" evidence="1">
    <location>
        <begin position="1"/>
        <end position="16"/>
    </location>
</feature>